<protein>
    <recommendedName>
        <fullName evidence="2">TauD/TfdA-like domain-containing protein</fullName>
    </recommendedName>
</protein>
<keyword evidence="4" id="KW-1185">Reference proteome</keyword>
<dbReference type="InterPro" id="IPR050411">
    <property type="entry name" value="AlphaKG_dependent_hydroxylases"/>
</dbReference>
<dbReference type="Proteomes" id="UP001392437">
    <property type="component" value="Unassembled WGS sequence"/>
</dbReference>
<dbReference type="InterPro" id="IPR042098">
    <property type="entry name" value="TauD-like_sf"/>
</dbReference>
<dbReference type="InterPro" id="IPR003819">
    <property type="entry name" value="TauD/TfdA-like"/>
</dbReference>
<evidence type="ECO:0000313" key="3">
    <source>
        <dbReference type="EMBL" id="KAK8114392.1"/>
    </source>
</evidence>
<dbReference type="SUPFAM" id="SSF51197">
    <property type="entry name" value="Clavaminate synthase-like"/>
    <property type="match status" value="1"/>
</dbReference>
<comment type="caution">
    <text evidence="3">The sequence shown here is derived from an EMBL/GenBank/DDBJ whole genome shotgun (WGS) entry which is preliminary data.</text>
</comment>
<feature type="domain" description="TauD/TfdA-like" evidence="2">
    <location>
        <begin position="104"/>
        <end position="372"/>
    </location>
</feature>
<dbReference type="Gene3D" id="3.60.130.10">
    <property type="entry name" value="Clavaminate synthase-like"/>
    <property type="match status" value="1"/>
</dbReference>
<keyword evidence="1" id="KW-0560">Oxidoreductase</keyword>
<dbReference type="Pfam" id="PF02668">
    <property type="entry name" value="TauD"/>
    <property type="match status" value="1"/>
</dbReference>
<dbReference type="AlphaFoldDB" id="A0AAW0QRJ1"/>
<evidence type="ECO:0000256" key="1">
    <source>
        <dbReference type="ARBA" id="ARBA00023002"/>
    </source>
</evidence>
<accession>A0AAW0QRJ1</accession>
<reference evidence="3 4" key="1">
    <citation type="submission" date="2023-01" db="EMBL/GenBank/DDBJ databases">
        <title>Analysis of 21 Apiospora genomes using comparative genomics revels a genus with tremendous synthesis potential of carbohydrate active enzymes and secondary metabolites.</title>
        <authorList>
            <person name="Sorensen T."/>
        </authorList>
    </citation>
    <scope>NUCLEOTIDE SEQUENCE [LARGE SCALE GENOMIC DNA]</scope>
    <source>
        <strain evidence="3 4">CBS 117206</strain>
    </source>
</reference>
<name>A0AAW0QRJ1_9PEZI</name>
<dbReference type="FunFam" id="3.60.130.10:FF:000011">
    <property type="entry name" value="Taurine catabolism dioxygenase TauD"/>
    <property type="match status" value="1"/>
</dbReference>
<organism evidence="3 4">
    <name type="scientific">Apiospora kogelbergensis</name>
    <dbReference type="NCBI Taxonomy" id="1337665"/>
    <lineage>
        <taxon>Eukaryota</taxon>
        <taxon>Fungi</taxon>
        <taxon>Dikarya</taxon>
        <taxon>Ascomycota</taxon>
        <taxon>Pezizomycotina</taxon>
        <taxon>Sordariomycetes</taxon>
        <taxon>Xylariomycetidae</taxon>
        <taxon>Amphisphaeriales</taxon>
        <taxon>Apiosporaceae</taxon>
        <taxon>Apiospora</taxon>
    </lineage>
</organism>
<dbReference type="PANTHER" id="PTHR10696">
    <property type="entry name" value="GAMMA-BUTYROBETAINE HYDROXYLASE-RELATED"/>
    <property type="match status" value="1"/>
</dbReference>
<gene>
    <name evidence="3" type="ORF">PG999_006461</name>
</gene>
<dbReference type="GO" id="GO:0016491">
    <property type="term" value="F:oxidoreductase activity"/>
    <property type="evidence" value="ECO:0007669"/>
    <property type="project" value="UniProtKB-KW"/>
</dbReference>
<evidence type="ECO:0000313" key="4">
    <source>
        <dbReference type="Proteomes" id="UP001392437"/>
    </source>
</evidence>
<dbReference type="PANTHER" id="PTHR10696:SF54">
    <property type="entry name" value="FAMILY OXIDOREDUCTASE, PUTATIVE (AFU_ORTHOLOGUE AFUA_4G13850)-RELATED"/>
    <property type="match status" value="1"/>
</dbReference>
<proteinExistence type="predicted"/>
<evidence type="ECO:0000259" key="2">
    <source>
        <dbReference type="Pfam" id="PF02668"/>
    </source>
</evidence>
<dbReference type="EMBL" id="JAQQWP010000006">
    <property type="protein sequence ID" value="KAK8114392.1"/>
    <property type="molecule type" value="Genomic_DNA"/>
</dbReference>
<sequence>MPTTTTATATVADITPAAPAPPGQPDIAYAPDFQKWQARAARRLASDTLPRTVPRGFPSRLSGDLVWEGDKLADTYNWTYVLNEDQLAEIDWAVQHFASLGLPLGHLSPETFPLPGLHAELRRLSRELHTGHGFFVLRGLRVDDYTREENAIIYAGVSSHIATQRGRQDHKFDGRPADVVINHIKDLQGDRIAAGGAIGSPAYTTDKQVFHTDSGDIVSLFALETAASGGTSKLASTWRVYNEIARTRPDLIHVLSKNWDYEVFEKADKQWTERPLLFHSAATGSCPERIALQYARRHFVGFGALPRSPGIPPISEAQAEALDTLHFLGDKFCVNTDFQKGDMQYVNNLAVFHARDGFSNSPEKKRHLLRLWLRDPENAWETPEALKPRWAQLYDGVTPEREVFPLEPYIRSDSNKGR</sequence>